<dbReference type="InterPro" id="IPR005907">
    <property type="entry name" value="G1P_thy_trans_s"/>
</dbReference>
<dbReference type="PANTHER" id="PTHR43532">
    <property type="entry name" value="GLUCOSE-1-PHOSPHATE THYMIDYLYLTRANSFERASE"/>
    <property type="match status" value="1"/>
</dbReference>
<dbReference type="RefSeq" id="WP_343131499.1">
    <property type="nucleotide sequence ID" value="NZ_JBCITK010000001.1"/>
</dbReference>
<reference evidence="13 14" key="1">
    <citation type="submission" date="2024-03" db="EMBL/GenBank/DDBJ databases">
        <title>Bacilli Hybrid Assemblies.</title>
        <authorList>
            <person name="Kovac J."/>
        </authorList>
    </citation>
    <scope>NUCLEOTIDE SEQUENCE [LARGE SCALE GENOMIC DNA]</scope>
    <source>
        <strain evidence="13 14">FSL R7-0666</strain>
    </source>
</reference>
<sequence>MKGVILAGGTGSRLLPLTATINKHMLPVGRYPMIMHGLARLKEAGILDVLVIVGKRDGAPILGLLGNGKRYGMNITYRVQESPGGIADALRLAKGFVGSEQVTVLLGDNLFTEPITNAVRHFQSEERYDAMVMLKKVDDPERFGVATIEDGVITSIDEKPLLTLSNDVVTGLYLYHSSVFDIIETLLPSSRGELEITDVNLAYLSNNKLGYQYVQGEWIDAGTHESLAQAHQVAAPIDLDPILSRTYEVVTI</sequence>
<keyword evidence="7" id="KW-0479">Metal-binding</keyword>
<comment type="catalytic activity">
    <reaction evidence="11">
        <text>dTTP + alpha-D-glucose 1-phosphate + H(+) = dTDP-alpha-D-glucose + diphosphate</text>
        <dbReference type="Rhea" id="RHEA:15225"/>
        <dbReference type="ChEBI" id="CHEBI:15378"/>
        <dbReference type="ChEBI" id="CHEBI:33019"/>
        <dbReference type="ChEBI" id="CHEBI:37568"/>
        <dbReference type="ChEBI" id="CHEBI:57477"/>
        <dbReference type="ChEBI" id="CHEBI:58601"/>
        <dbReference type="EC" id="2.7.7.24"/>
    </reaction>
</comment>
<keyword evidence="8" id="KW-0460">Magnesium</keyword>
<dbReference type="PANTHER" id="PTHR43532:SF1">
    <property type="entry name" value="GLUCOSE-1-PHOSPHATE THYMIDYLYLTRANSFERASE 1"/>
    <property type="match status" value="1"/>
</dbReference>
<evidence type="ECO:0000256" key="10">
    <source>
        <dbReference type="ARBA" id="ARBA00032598"/>
    </source>
</evidence>
<evidence type="ECO:0000313" key="13">
    <source>
        <dbReference type="EMBL" id="MEN0644883.1"/>
    </source>
</evidence>
<name>A0ABU9VNW8_9BACI</name>
<comment type="cofactor">
    <cofactor evidence="1">
        <name>Mg(2+)</name>
        <dbReference type="ChEBI" id="CHEBI:18420"/>
    </cofactor>
</comment>
<proteinExistence type="inferred from homology"/>
<dbReference type="SUPFAM" id="SSF53448">
    <property type="entry name" value="Nucleotide-diphospho-sugar transferases"/>
    <property type="match status" value="1"/>
</dbReference>
<evidence type="ECO:0000256" key="9">
    <source>
        <dbReference type="ARBA" id="ARBA00032492"/>
    </source>
</evidence>
<dbReference type="EMBL" id="JBCITK010000001">
    <property type="protein sequence ID" value="MEN0644883.1"/>
    <property type="molecule type" value="Genomic_DNA"/>
</dbReference>
<dbReference type="InterPro" id="IPR005835">
    <property type="entry name" value="NTP_transferase_dom"/>
</dbReference>
<keyword evidence="14" id="KW-1185">Reference proteome</keyword>
<evidence type="ECO:0000256" key="1">
    <source>
        <dbReference type="ARBA" id="ARBA00001946"/>
    </source>
</evidence>
<feature type="domain" description="Nucleotidyl transferase" evidence="12">
    <location>
        <begin position="2"/>
        <end position="232"/>
    </location>
</feature>
<comment type="caution">
    <text evidence="13">The sequence shown here is derived from an EMBL/GenBank/DDBJ whole genome shotgun (WGS) entry which is preliminary data.</text>
</comment>
<organism evidence="13 14">
    <name type="scientific">Alkalicoccobacillus gibsonii</name>
    <dbReference type="NCBI Taxonomy" id="79881"/>
    <lineage>
        <taxon>Bacteria</taxon>
        <taxon>Bacillati</taxon>
        <taxon>Bacillota</taxon>
        <taxon>Bacilli</taxon>
        <taxon>Bacillales</taxon>
        <taxon>Bacillaceae</taxon>
        <taxon>Alkalicoccobacillus</taxon>
    </lineage>
</organism>
<keyword evidence="5" id="KW-0808">Transferase</keyword>
<accession>A0ABU9VNW8</accession>
<evidence type="ECO:0000256" key="3">
    <source>
        <dbReference type="ARBA" id="ARBA00012461"/>
    </source>
</evidence>
<evidence type="ECO:0000256" key="2">
    <source>
        <dbReference type="ARBA" id="ARBA00010480"/>
    </source>
</evidence>
<evidence type="ECO:0000259" key="12">
    <source>
        <dbReference type="Pfam" id="PF00483"/>
    </source>
</evidence>
<evidence type="ECO:0000256" key="7">
    <source>
        <dbReference type="ARBA" id="ARBA00022723"/>
    </source>
</evidence>
<keyword evidence="6" id="KW-0548">Nucleotidyltransferase</keyword>
<comment type="similarity">
    <text evidence="2">Belongs to the glucose-1-phosphate thymidylyltransferase family.</text>
</comment>
<evidence type="ECO:0000256" key="6">
    <source>
        <dbReference type="ARBA" id="ARBA00022695"/>
    </source>
</evidence>
<protein>
    <recommendedName>
        <fullName evidence="4">Glucose-1-phosphate thymidylyltransferase</fullName>
        <ecNumber evidence="3">2.7.7.24</ecNumber>
    </recommendedName>
    <alternativeName>
        <fullName evidence="10">dTDP-glucose pyrophosphorylase</fullName>
    </alternativeName>
    <alternativeName>
        <fullName evidence="9">dTDP-glucose synthase</fullName>
    </alternativeName>
</protein>
<evidence type="ECO:0000256" key="4">
    <source>
        <dbReference type="ARBA" id="ARBA00017654"/>
    </source>
</evidence>
<dbReference type="Proteomes" id="UP001418796">
    <property type="component" value="Unassembled WGS sequence"/>
</dbReference>
<evidence type="ECO:0000256" key="8">
    <source>
        <dbReference type="ARBA" id="ARBA00022842"/>
    </source>
</evidence>
<evidence type="ECO:0000313" key="14">
    <source>
        <dbReference type="Proteomes" id="UP001418796"/>
    </source>
</evidence>
<evidence type="ECO:0000256" key="11">
    <source>
        <dbReference type="ARBA" id="ARBA00049336"/>
    </source>
</evidence>
<evidence type="ECO:0000256" key="5">
    <source>
        <dbReference type="ARBA" id="ARBA00022679"/>
    </source>
</evidence>
<dbReference type="Gene3D" id="3.90.550.10">
    <property type="entry name" value="Spore Coat Polysaccharide Biosynthesis Protein SpsA, Chain A"/>
    <property type="match status" value="1"/>
</dbReference>
<dbReference type="EC" id="2.7.7.24" evidence="3"/>
<dbReference type="InterPro" id="IPR029044">
    <property type="entry name" value="Nucleotide-diphossugar_trans"/>
</dbReference>
<dbReference type="Pfam" id="PF00483">
    <property type="entry name" value="NTP_transferase"/>
    <property type="match status" value="1"/>
</dbReference>
<gene>
    <name evidence="13" type="ORF">MKY91_17140</name>
</gene>